<name>A0AAU8JY01_9ACTN</name>
<dbReference type="PANTHER" id="PTHR30627:SF24">
    <property type="entry name" value="PENICILLIN-BINDING PROTEIN 4B"/>
    <property type="match status" value="1"/>
</dbReference>
<dbReference type="GO" id="GO:0071972">
    <property type="term" value="F:peptidoglycan L,D-transpeptidase activity"/>
    <property type="evidence" value="ECO:0007669"/>
    <property type="project" value="TreeGrafter"/>
</dbReference>
<reference evidence="3" key="1">
    <citation type="submission" date="2024-06" db="EMBL/GenBank/DDBJ databases">
        <title>The genome sequences of Kitasatospora sp. strain HUAS MG31.</title>
        <authorList>
            <person name="Mo P."/>
        </authorList>
    </citation>
    <scope>NUCLEOTIDE SEQUENCE</scope>
    <source>
        <strain evidence="3">HUAS MG31</strain>
    </source>
</reference>
<dbReference type="AlphaFoldDB" id="A0AAU8JY01"/>
<dbReference type="RefSeq" id="WP_354641593.1">
    <property type="nucleotide sequence ID" value="NZ_CP159872.1"/>
</dbReference>
<evidence type="ECO:0000313" key="3">
    <source>
        <dbReference type="EMBL" id="XCM80659.1"/>
    </source>
</evidence>
<dbReference type="InterPro" id="IPR001460">
    <property type="entry name" value="PCN-bd_Tpept"/>
</dbReference>
<feature type="domain" description="Penicillin binding protein A dimerisation" evidence="2">
    <location>
        <begin position="52"/>
        <end position="135"/>
    </location>
</feature>
<feature type="domain" description="Penicillin-binding protein transpeptidase" evidence="1">
    <location>
        <begin position="156"/>
        <end position="481"/>
    </location>
</feature>
<dbReference type="InterPro" id="IPR012338">
    <property type="entry name" value="Beta-lactam/transpept-like"/>
</dbReference>
<dbReference type="KEGG" id="kcm:ABWK59_17945"/>
<dbReference type="InterPro" id="IPR050515">
    <property type="entry name" value="Beta-lactam/transpept"/>
</dbReference>
<dbReference type="Pfam" id="PF21922">
    <property type="entry name" value="PBP_dimer_2"/>
    <property type="match status" value="1"/>
</dbReference>
<dbReference type="InterPro" id="IPR054120">
    <property type="entry name" value="PBPA_dimer"/>
</dbReference>
<gene>
    <name evidence="3" type="ORF">ABWK59_17945</name>
</gene>
<sequence length="486" mass="52332">MNKPIRRVAIFCMVLILALMVRVNWVQGVQAAAWASNEHNKRNQYDRYAHPRGNIIVGGQPITRSDFVNGLRYKYKRGWNDAEMYAPITGYSSQAFGNSQLESLEDGLLSGSDSRLFFRNTLDMLTGEQRQGGDVVTTIDPKAQKAAFDGLAGKKGAAVAIDPRTGAILALVSAPSYDPGKFAGTGAEDTKAYNDYLKNPDKPMANRALRETYPPGSTFKLVTAAAAFENNVYKNVDDQTQTPNPYILPNTRTELKNESDTEPCENATVKVGMDYSCNTVFGKIGAELGKDKMRTQAEKFGFNDDKVDVPIRATASVFPKGSDQAGTALDSIGQHDTRATPLQMAMVASAIANNGTLMQPYLVAQERASNLEVISNHTEKQYGQAISPATAQKLQQLMESVVQNGTGKKAKIPGLTVGGKTGTAQHGQDNSGLPYAWFVSYAKGADNKMVAVAVVVEDGAAQRNEISGGSLAAPIARSVMEAVLTK</sequence>
<dbReference type="GO" id="GO:0008658">
    <property type="term" value="F:penicillin binding"/>
    <property type="evidence" value="ECO:0007669"/>
    <property type="project" value="InterPro"/>
</dbReference>
<accession>A0AAU8JY01</accession>
<dbReference type="Gene3D" id="3.90.1310.10">
    <property type="entry name" value="Penicillin-binding protein 2a (Domain 2)"/>
    <property type="match status" value="1"/>
</dbReference>
<proteinExistence type="predicted"/>
<dbReference type="GO" id="GO:0005886">
    <property type="term" value="C:plasma membrane"/>
    <property type="evidence" value="ECO:0007669"/>
    <property type="project" value="TreeGrafter"/>
</dbReference>
<evidence type="ECO:0000259" key="1">
    <source>
        <dbReference type="Pfam" id="PF00905"/>
    </source>
</evidence>
<dbReference type="EMBL" id="CP159872">
    <property type="protein sequence ID" value="XCM80659.1"/>
    <property type="molecule type" value="Genomic_DNA"/>
</dbReference>
<dbReference type="PANTHER" id="PTHR30627">
    <property type="entry name" value="PEPTIDOGLYCAN D,D-TRANSPEPTIDASE"/>
    <property type="match status" value="1"/>
</dbReference>
<dbReference type="SUPFAM" id="SSF56601">
    <property type="entry name" value="beta-lactamase/transpeptidase-like"/>
    <property type="match status" value="1"/>
</dbReference>
<evidence type="ECO:0000259" key="2">
    <source>
        <dbReference type="Pfam" id="PF21922"/>
    </source>
</evidence>
<dbReference type="GO" id="GO:0071555">
    <property type="term" value="P:cell wall organization"/>
    <property type="evidence" value="ECO:0007669"/>
    <property type="project" value="TreeGrafter"/>
</dbReference>
<dbReference type="Pfam" id="PF00905">
    <property type="entry name" value="Transpeptidase"/>
    <property type="match status" value="1"/>
</dbReference>
<organism evidence="3">
    <name type="scientific">Kitasatospora camelliae</name>
    <dbReference type="NCBI Taxonomy" id="3156397"/>
    <lineage>
        <taxon>Bacteria</taxon>
        <taxon>Bacillati</taxon>
        <taxon>Actinomycetota</taxon>
        <taxon>Actinomycetes</taxon>
        <taxon>Kitasatosporales</taxon>
        <taxon>Streptomycetaceae</taxon>
        <taxon>Kitasatospora</taxon>
    </lineage>
</organism>
<protein>
    <submittedName>
        <fullName evidence="3">Penicillin-binding protein 2</fullName>
    </submittedName>
</protein>
<dbReference type="Gene3D" id="3.40.710.10">
    <property type="entry name" value="DD-peptidase/beta-lactamase superfamily"/>
    <property type="match status" value="1"/>
</dbReference>